<evidence type="ECO:0000313" key="2">
    <source>
        <dbReference type="EMBL" id="MTD28509.1"/>
    </source>
</evidence>
<evidence type="ECO:0000313" key="3">
    <source>
        <dbReference type="EMBL" id="QGU86622.1"/>
    </source>
</evidence>
<evidence type="ECO:0000259" key="1">
    <source>
        <dbReference type="Pfam" id="PF09937"/>
    </source>
</evidence>
<name>A0A6I6EPM6_9GAMM</name>
<feature type="domain" description="DUF2169" evidence="1">
    <location>
        <begin position="22"/>
        <end position="301"/>
    </location>
</feature>
<dbReference type="KEGG" id="erwi:GN242_05040"/>
<dbReference type="Proteomes" id="UP000480164">
    <property type="component" value="Unassembled WGS sequence"/>
</dbReference>
<dbReference type="AlphaFoldDB" id="A0A6I6EPM6"/>
<reference evidence="2 5" key="1">
    <citation type="submission" date="2019-11" db="EMBL/GenBank/DDBJ databases">
        <title>Erwinia sp. nov., isolated from feces of birds in Tibet plateau of China.</title>
        <authorList>
            <person name="Ge Y."/>
        </authorList>
    </citation>
    <scope>NUCLEOTIDE SEQUENCE [LARGE SCALE GENOMIC DNA]</scope>
    <source>
        <strain evidence="2 5">J316</strain>
    </source>
</reference>
<accession>A0A6I6EPM6</accession>
<gene>
    <name evidence="2" type="ORF">GK011_16355</name>
    <name evidence="3" type="ORF">GN242_05040</name>
</gene>
<dbReference type="RefSeq" id="WP_154753765.1">
    <property type="nucleotide sequence ID" value="NZ_CP046509.1"/>
</dbReference>
<organism evidence="3 4">
    <name type="scientific">Erwinia sorbitola</name>
    <dbReference type="NCBI Taxonomy" id="2681984"/>
    <lineage>
        <taxon>Bacteria</taxon>
        <taxon>Pseudomonadati</taxon>
        <taxon>Pseudomonadota</taxon>
        <taxon>Gammaproteobacteria</taxon>
        <taxon>Enterobacterales</taxon>
        <taxon>Erwiniaceae</taxon>
        <taxon>Erwinia</taxon>
    </lineage>
</organism>
<evidence type="ECO:0000313" key="5">
    <source>
        <dbReference type="Proteomes" id="UP000480164"/>
    </source>
</evidence>
<keyword evidence="5" id="KW-1185">Reference proteome</keyword>
<dbReference type="EMBL" id="CP046509">
    <property type="protein sequence ID" value="QGU86622.1"/>
    <property type="molecule type" value="Genomic_DNA"/>
</dbReference>
<accession>A0A6L6GT85</accession>
<sequence>MWGIDNRTPYAASSSWIRDSNGAEVWVVAVKATYNFLPDGQVVLSEIQHPLYSGPVMHSAGKSLLYDNEVGASKPFTDVILNGSAWSPTDSASPEFSIGLRIDNNVKLARVYGERVWEGRGYSAPEPTERVELLYENMVCGPEYASGYANPVGVNLSTERLESLSRLPSIEMLGQSDTDIRGFGALASHWPDRVCYAGTYDNHWSLQRAPLLPEDFNPLYWQLLPETDKKKARQLKGGELVTLAGVTPKTFSESRLISFFLPKVSLLFRTRFFDGSIQEHRAKLHTVTIEPDRNQIMMVWHTTLSCHRKVNQLAEVLIKEKKWLTPVRVAQGKSFPEWEATLQ</sequence>
<reference evidence="3 4" key="2">
    <citation type="submission" date="2019-12" db="EMBL/GenBank/DDBJ databases">
        <title>Erwinia sp. nov., isolated from droppings of birds in the Qinghai-Tiebt plateau of China.</title>
        <authorList>
            <person name="Ge Y."/>
        </authorList>
    </citation>
    <scope>NUCLEOTIDE SEQUENCE [LARGE SCALE GENOMIC DNA]</scope>
    <source>
        <strain evidence="3 4">J780</strain>
    </source>
</reference>
<evidence type="ECO:0000313" key="4">
    <source>
        <dbReference type="Proteomes" id="UP000424752"/>
    </source>
</evidence>
<proteinExistence type="predicted"/>
<protein>
    <submittedName>
        <fullName evidence="3">DUF2169 domain-containing protein</fullName>
    </submittedName>
</protein>
<dbReference type="Pfam" id="PF09937">
    <property type="entry name" value="DUF2169"/>
    <property type="match status" value="1"/>
</dbReference>
<dbReference type="EMBL" id="WLZX01000007">
    <property type="protein sequence ID" value="MTD28509.1"/>
    <property type="molecule type" value="Genomic_DNA"/>
</dbReference>
<dbReference type="InterPro" id="IPR018683">
    <property type="entry name" value="DUF2169"/>
</dbReference>
<dbReference type="Proteomes" id="UP000424752">
    <property type="component" value="Chromosome"/>
</dbReference>